<evidence type="ECO:0000313" key="2">
    <source>
        <dbReference type="Proteomes" id="UP001597389"/>
    </source>
</evidence>
<name>A0ABW4Z7Y2_9BACT</name>
<dbReference type="EMBL" id="JBHUJB010000018">
    <property type="protein sequence ID" value="MFD2158015.1"/>
    <property type="molecule type" value="Genomic_DNA"/>
</dbReference>
<reference evidence="2" key="1">
    <citation type="journal article" date="2019" name="Int. J. Syst. Evol. Microbiol.">
        <title>The Global Catalogue of Microorganisms (GCM) 10K type strain sequencing project: providing services to taxonomists for standard genome sequencing and annotation.</title>
        <authorList>
            <consortium name="The Broad Institute Genomics Platform"/>
            <consortium name="The Broad Institute Genome Sequencing Center for Infectious Disease"/>
            <person name="Wu L."/>
            <person name="Ma J."/>
        </authorList>
    </citation>
    <scope>NUCLEOTIDE SEQUENCE [LARGE SCALE GENOMIC DNA]</scope>
    <source>
        <strain evidence="2">CCUG 57942</strain>
    </source>
</reference>
<protein>
    <submittedName>
        <fullName evidence="1">DUF4279 domain-containing protein</fullName>
    </submittedName>
</protein>
<organism evidence="1 2">
    <name type="scientific">Rubritalea tangerina</name>
    <dbReference type="NCBI Taxonomy" id="430798"/>
    <lineage>
        <taxon>Bacteria</taxon>
        <taxon>Pseudomonadati</taxon>
        <taxon>Verrucomicrobiota</taxon>
        <taxon>Verrucomicrobiia</taxon>
        <taxon>Verrucomicrobiales</taxon>
        <taxon>Rubritaleaceae</taxon>
        <taxon>Rubritalea</taxon>
    </lineage>
</organism>
<evidence type="ECO:0000313" key="1">
    <source>
        <dbReference type="EMBL" id="MFD2158015.1"/>
    </source>
</evidence>
<dbReference type="Proteomes" id="UP001597389">
    <property type="component" value="Unassembled WGS sequence"/>
</dbReference>
<dbReference type="RefSeq" id="WP_377090579.1">
    <property type="nucleotide sequence ID" value="NZ_JBHSJL010000014.1"/>
</dbReference>
<keyword evidence="2" id="KW-1185">Reference proteome</keyword>
<sequence length="136" mass="15385">MSQHTAYIYFAIRGDFNISHFESFIPLKADECTAKYSRIPERKLPRTNLLGYGKVSTNKELIDIYTLADEAVDILLPHQEKFATLLSDSAATAHLQVVLYFPTFEEIPTPIFGFSSKVITFLDKLGASIDIDTYRS</sequence>
<comment type="caution">
    <text evidence="1">The sequence shown here is derived from an EMBL/GenBank/DDBJ whole genome shotgun (WGS) entry which is preliminary data.</text>
</comment>
<gene>
    <name evidence="1" type="ORF">ACFSW8_03785</name>
</gene>
<proteinExistence type="predicted"/>
<accession>A0ABW4Z7Y2</accession>